<feature type="domain" description="Sporulation initiation phosphotransferase B C-terminal" evidence="4">
    <location>
        <begin position="59"/>
        <end position="171"/>
    </location>
</feature>
<evidence type="ECO:0000313" key="5">
    <source>
        <dbReference type="EMBL" id="KQL20666.1"/>
    </source>
</evidence>
<dbReference type="SMART" id="SM01317">
    <property type="entry name" value="SPOB_ab"/>
    <property type="match status" value="1"/>
</dbReference>
<dbReference type="InterPro" id="IPR039506">
    <property type="entry name" value="SPOB_a"/>
</dbReference>
<evidence type="ECO:0000256" key="2">
    <source>
        <dbReference type="ARBA" id="ARBA00022679"/>
    </source>
</evidence>
<dbReference type="SUPFAM" id="SSF55890">
    <property type="entry name" value="Sporulation response regulatory protein Spo0B"/>
    <property type="match status" value="1"/>
</dbReference>
<comment type="caution">
    <text evidence="5">The sequence shown here is derived from an EMBL/GenBank/DDBJ whole genome shotgun (WGS) entry which is preliminary data.</text>
</comment>
<dbReference type="GO" id="GO:0000155">
    <property type="term" value="F:phosphorelay sensor kinase activity"/>
    <property type="evidence" value="ECO:0007669"/>
    <property type="project" value="InterPro"/>
</dbReference>
<dbReference type="InterPro" id="IPR016120">
    <property type="entry name" value="Sig_transdc_His_kin_SpoOB"/>
</dbReference>
<keyword evidence="6" id="KW-1185">Reference proteome</keyword>
<keyword evidence="1" id="KW-0597">Phosphoprotein</keyword>
<protein>
    <submittedName>
        <fullName evidence="5">Sporulation protein</fullName>
    </submittedName>
</protein>
<evidence type="ECO:0000256" key="3">
    <source>
        <dbReference type="ARBA" id="ARBA00022777"/>
    </source>
</evidence>
<dbReference type="STRING" id="1637975.AN957_20105"/>
<dbReference type="InterPro" id="IPR016122">
    <property type="entry name" value="SpoOB_C"/>
</dbReference>
<name>A0A0Q3VJ95_9BACI</name>
<gene>
    <name evidence="5" type="ORF">AN957_20105</name>
</gene>
<proteinExistence type="predicted"/>
<dbReference type="PATRIC" id="fig|1637975.4.peg.3995"/>
<evidence type="ECO:0000313" key="6">
    <source>
        <dbReference type="Proteomes" id="UP000050996"/>
    </source>
</evidence>
<dbReference type="Gene3D" id="3.30.565.30">
    <property type="entry name" value="Sporulation initiation phosphotransferase B (SpoOB), C-terminal domain"/>
    <property type="match status" value="1"/>
</dbReference>
<dbReference type="RefSeq" id="WP_053477158.1">
    <property type="nucleotide sequence ID" value="NZ_CP041305.1"/>
</dbReference>
<dbReference type="Proteomes" id="UP000050996">
    <property type="component" value="Unassembled WGS sequence"/>
</dbReference>
<keyword evidence="3" id="KW-0418">Kinase</keyword>
<dbReference type="Pfam" id="PF14689">
    <property type="entry name" value="SPOB_a"/>
    <property type="match status" value="1"/>
</dbReference>
<accession>A0A0Q3VJ95</accession>
<evidence type="ECO:0000256" key="1">
    <source>
        <dbReference type="ARBA" id="ARBA00022553"/>
    </source>
</evidence>
<evidence type="ECO:0000259" key="4">
    <source>
        <dbReference type="SMART" id="SM01317"/>
    </source>
</evidence>
<sequence>MNKDWNMIEVLRYARHDWLNKIQLIKGNLALNKIDRAKEIIDEIVACAQQEAKLSNLKIPQFASLILTYNWENHMFQLEYDVLDGSKCDYLDDEWLVSWTGSFFDCLNSSIKQYYDNHLSVTIEPQIEGTRFFFDFRGIITNKEQIERFFERTVTAPKINFHLLTEQELSLEFFLHK</sequence>
<dbReference type="EMBL" id="LJIX01000006">
    <property type="protein sequence ID" value="KQL20666.1"/>
    <property type="molecule type" value="Genomic_DNA"/>
</dbReference>
<dbReference type="AlphaFoldDB" id="A0A0Q3VJ95"/>
<dbReference type="Pfam" id="PF14682">
    <property type="entry name" value="SPOB_ab"/>
    <property type="match status" value="1"/>
</dbReference>
<dbReference type="Gene3D" id="1.10.287.130">
    <property type="match status" value="1"/>
</dbReference>
<organism evidence="5 6">
    <name type="scientific">Cytobacillus solani</name>
    <dbReference type="NCBI Taxonomy" id="1637975"/>
    <lineage>
        <taxon>Bacteria</taxon>
        <taxon>Bacillati</taxon>
        <taxon>Bacillota</taxon>
        <taxon>Bacilli</taxon>
        <taxon>Bacillales</taxon>
        <taxon>Bacillaceae</taxon>
        <taxon>Cytobacillus</taxon>
    </lineage>
</organism>
<keyword evidence="2" id="KW-0808">Transferase</keyword>
<reference evidence="5 6" key="1">
    <citation type="submission" date="2015-09" db="EMBL/GenBank/DDBJ databases">
        <title>Genome sequencing project for genomic taxonomy and phylogenomics of Bacillus-like bacteria.</title>
        <authorList>
            <person name="Liu B."/>
            <person name="Wang J."/>
            <person name="Zhu Y."/>
            <person name="Liu G."/>
            <person name="Chen Q."/>
            <person name="Chen Z."/>
            <person name="Lan J."/>
            <person name="Che J."/>
            <person name="Ge C."/>
            <person name="Shi H."/>
            <person name="Pan Z."/>
            <person name="Liu X."/>
        </authorList>
    </citation>
    <scope>NUCLEOTIDE SEQUENCE [LARGE SCALE GENOMIC DNA]</scope>
    <source>
        <strain evidence="5 6">FJAT-18043</strain>
    </source>
</reference>
<dbReference type="InterPro" id="IPR037100">
    <property type="entry name" value="Spo0B_C_sf"/>
</dbReference>